<dbReference type="RefSeq" id="WP_160898237.1">
    <property type="nucleotide sequence ID" value="NZ_WMEX01000002.1"/>
</dbReference>
<dbReference type="SFLD" id="SFLDS00003">
    <property type="entry name" value="Haloacid_Dehalogenase"/>
    <property type="match status" value="1"/>
</dbReference>
<dbReference type="InterPro" id="IPR050155">
    <property type="entry name" value="HAD-like_hydrolase_sf"/>
</dbReference>
<dbReference type="OrthoDB" id="9773910at2"/>
<name>A0A9X4YBI7_9GAMM</name>
<dbReference type="Pfam" id="PF00702">
    <property type="entry name" value="Hydrolase"/>
    <property type="match status" value="1"/>
</dbReference>
<dbReference type="GO" id="GO:0008967">
    <property type="term" value="F:phosphoglycolate phosphatase activity"/>
    <property type="evidence" value="ECO:0007669"/>
    <property type="project" value="TreeGrafter"/>
</dbReference>
<evidence type="ECO:0000313" key="1">
    <source>
        <dbReference type="EMBL" id="MYL26003.1"/>
    </source>
</evidence>
<gene>
    <name evidence="1" type="ORF">GLW01_04265</name>
</gene>
<dbReference type="PANTHER" id="PTHR43434">
    <property type="entry name" value="PHOSPHOGLYCOLATE PHOSPHATASE"/>
    <property type="match status" value="1"/>
</dbReference>
<dbReference type="CDD" id="cd01427">
    <property type="entry name" value="HAD_like"/>
    <property type="match status" value="1"/>
</dbReference>
<reference evidence="1 2" key="1">
    <citation type="submission" date="2019-11" db="EMBL/GenBank/DDBJ databases">
        <title>Genome sequences of 17 halophilic strains isolated from different environments.</title>
        <authorList>
            <person name="Furrow R.E."/>
        </authorList>
    </citation>
    <scope>NUCLEOTIDE SEQUENCE [LARGE SCALE GENOMIC DNA]</scope>
    <source>
        <strain evidence="1 2">22507_15_FS</strain>
    </source>
</reference>
<sequence length="223" mass="25574">MIDWERIQTVLLDMDGTLLDLHYDTYFWLTHLPARYAETRGVEPEQASREIHETIQSLKGSLEWYCLDFWSNRLGMNVSQLKHEVGDRIRFRADAPAFLRALKASHCRTVIVTNAHRGGLDLKRERTGLDQWVDAIHTTHSFGRPKEDPAFWPALHASEPFDPATTVLIDDNHTALSAAETFGVRHLLSIHQPDSQRDPLPEGRWPALERFETLLPITPPQPV</sequence>
<dbReference type="SFLD" id="SFLDG01129">
    <property type="entry name" value="C1.5:_HAD__Beta-PGM__Phosphata"/>
    <property type="match status" value="1"/>
</dbReference>
<dbReference type="Proteomes" id="UP000460751">
    <property type="component" value="Unassembled WGS sequence"/>
</dbReference>
<protein>
    <submittedName>
        <fullName evidence="1">GMP/IMP nucleotidase</fullName>
        <ecNumber evidence="1">3.1.3.5</ecNumber>
    </submittedName>
</protein>
<dbReference type="SUPFAM" id="SSF56784">
    <property type="entry name" value="HAD-like"/>
    <property type="match status" value="1"/>
</dbReference>
<proteinExistence type="predicted"/>
<organism evidence="1 2">
    <name type="scientific">Vreelandella halophila</name>
    <dbReference type="NCBI Taxonomy" id="86177"/>
    <lineage>
        <taxon>Bacteria</taxon>
        <taxon>Pseudomonadati</taxon>
        <taxon>Pseudomonadota</taxon>
        <taxon>Gammaproteobacteria</taxon>
        <taxon>Oceanospirillales</taxon>
        <taxon>Halomonadaceae</taxon>
        <taxon>Vreelandella</taxon>
    </lineage>
</organism>
<dbReference type="InterPro" id="IPR023214">
    <property type="entry name" value="HAD_sf"/>
</dbReference>
<dbReference type="InterPro" id="IPR036412">
    <property type="entry name" value="HAD-like_sf"/>
</dbReference>
<comment type="caution">
    <text evidence="1">The sequence shown here is derived from an EMBL/GenBank/DDBJ whole genome shotgun (WGS) entry which is preliminary data.</text>
</comment>
<keyword evidence="1" id="KW-0378">Hydrolase</keyword>
<dbReference type="GO" id="GO:0006281">
    <property type="term" value="P:DNA repair"/>
    <property type="evidence" value="ECO:0007669"/>
    <property type="project" value="TreeGrafter"/>
</dbReference>
<dbReference type="NCBIfam" id="NF011564">
    <property type="entry name" value="PRK14988.1"/>
    <property type="match status" value="1"/>
</dbReference>
<dbReference type="AlphaFoldDB" id="A0A9X4YBI7"/>
<dbReference type="GO" id="GO:0005829">
    <property type="term" value="C:cytosol"/>
    <property type="evidence" value="ECO:0007669"/>
    <property type="project" value="TreeGrafter"/>
</dbReference>
<dbReference type="EMBL" id="WMEX01000002">
    <property type="protein sequence ID" value="MYL26003.1"/>
    <property type="molecule type" value="Genomic_DNA"/>
</dbReference>
<evidence type="ECO:0000313" key="2">
    <source>
        <dbReference type="Proteomes" id="UP000460751"/>
    </source>
</evidence>
<accession>A0A9X4YBI7</accession>
<dbReference type="GO" id="GO:0008253">
    <property type="term" value="F:5'-nucleotidase activity"/>
    <property type="evidence" value="ECO:0007669"/>
    <property type="project" value="UniProtKB-EC"/>
</dbReference>
<keyword evidence="2" id="KW-1185">Reference proteome</keyword>
<dbReference type="PANTHER" id="PTHR43434:SF3">
    <property type="entry name" value="GMP_IMP NUCLEOTIDASE YRFG"/>
    <property type="match status" value="1"/>
</dbReference>
<dbReference type="EC" id="3.1.3.5" evidence="1"/>
<dbReference type="Gene3D" id="3.40.50.1000">
    <property type="entry name" value="HAD superfamily/HAD-like"/>
    <property type="match status" value="1"/>
</dbReference>